<feature type="domain" description="Ubiquitin-like" evidence="2">
    <location>
        <begin position="115"/>
        <end position="190"/>
    </location>
</feature>
<dbReference type="InterPro" id="IPR019956">
    <property type="entry name" value="Ubiquitin_dom"/>
</dbReference>
<dbReference type="GO" id="GO:0008270">
    <property type="term" value="F:zinc ion binding"/>
    <property type="evidence" value="ECO:0007669"/>
    <property type="project" value="UniProtKB-KW"/>
</dbReference>
<comment type="caution">
    <text evidence="4">The sequence shown here is derived from an EMBL/GenBank/DDBJ whole genome shotgun (WGS) entry which is preliminary data.</text>
</comment>
<dbReference type="Pfam" id="PF00240">
    <property type="entry name" value="ubiquitin"/>
    <property type="match status" value="1"/>
</dbReference>
<dbReference type="SMART" id="SM00213">
    <property type="entry name" value="UBQ"/>
    <property type="match status" value="1"/>
</dbReference>
<dbReference type="Gene3D" id="3.30.40.10">
    <property type="entry name" value="Zinc/RING finger domain, C3HC4 (zinc finger)"/>
    <property type="match status" value="1"/>
</dbReference>
<evidence type="ECO:0000259" key="3">
    <source>
        <dbReference type="PROSITE" id="PS50089"/>
    </source>
</evidence>
<keyword evidence="1" id="KW-0862">Zinc</keyword>
<dbReference type="SUPFAM" id="SSF57850">
    <property type="entry name" value="RING/U-box"/>
    <property type="match status" value="1"/>
</dbReference>
<dbReference type="EMBL" id="CAMKVN010009491">
    <property type="protein sequence ID" value="CAI2193381.1"/>
    <property type="molecule type" value="Genomic_DNA"/>
</dbReference>
<sequence length="190" mass="22048">MDLFEHLQCVVCRELKPNPQEVQCCHRLFCLDCVESLTNTRVCSICQQETSFVENTFASQLINVKLSDDSMSEDDFSFSPNFIGTNLQQTIINRASNYLSRITPNTRNRSDPNAFHITILNLEDKRINIFVEKSDTIKIVKFKLEQKDGTAPQYQRLIFRGKQLEDNYTISHYKIETDSVIHLVKRYNGS</sequence>
<dbReference type="InterPro" id="IPR029071">
    <property type="entry name" value="Ubiquitin-like_domsf"/>
</dbReference>
<gene>
    <name evidence="4" type="ORF">FWILDA_LOCUS16047</name>
</gene>
<evidence type="ECO:0000313" key="5">
    <source>
        <dbReference type="Proteomes" id="UP001153678"/>
    </source>
</evidence>
<dbReference type="PANTHER" id="PTHR10666">
    <property type="entry name" value="UBIQUITIN"/>
    <property type="match status" value="1"/>
</dbReference>
<proteinExistence type="predicted"/>
<dbReference type="PROSITE" id="PS50089">
    <property type="entry name" value="ZF_RING_2"/>
    <property type="match status" value="1"/>
</dbReference>
<organism evidence="4 5">
    <name type="scientific">Funneliformis geosporum</name>
    <dbReference type="NCBI Taxonomy" id="1117311"/>
    <lineage>
        <taxon>Eukaryota</taxon>
        <taxon>Fungi</taxon>
        <taxon>Fungi incertae sedis</taxon>
        <taxon>Mucoromycota</taxon>
        <taxon>Glomeromycotina</taxon>
        <taxon>Glomeromycetes</taxon>
        <taxon>Glomerales</taxon>
        <taxon>Glomeraceae</taxon>
        <taxon>Funneliformis</taxon>
    </lineage>
</organism>
<dbReference type="SUPFAM" id="SSF54236">
    <property type="entry name" value="Ubiquitin-like"/>
    <property type="match status" value="1"/>
</dbReference>
<dbReference type="InterPro" id="IPR013083">
    <property type="entry name" value="Znf_RING/FYVE/PHD"/>
</dbReference>
<dbReference type="PROSITE" id="PS50053">
    <property type="entry name" value="UBIQUITIN_2"/>
    <property type="match status" value="1"/>
</dbReference>
<dbReference type="AlphaFoldDB" id="A0A9W4T615"/>
<dbReference type="InterPro" id="IPR001841">
    <property type="entry name" value="Znf_RING"/>
</dbReference>
<keyword evidence="5" id="KW-1185">Reference proteome</keyword>
<dbReference type="OrthoDB" id="419317at2759"/>
<keyword evidence="1" id="KW-0863">Zinc-finger</keyword>
<evidence type="ECO:0000259" key="2">
    <source>
        <dbReference type="PROSITE" id="PS50053"/>
    </source>
</evidence>
<dbReference type="Gene3D" id="3.10.20.90">
    <property type="entry name" value="Phosphatidylinositol 3-kinase Catalytic Subunit, Chain A, domain 1"/>
    <property type="match status" value="1"/>
</dbReference>
<accession>A0A9W4T615</accession>
<dbReference type="Proteomes" id="UP001153678">
    <property type="component" value="Unassembled WGS sequence"/>
</dbReference>
<name>A0A9W4T615_9GLOM</name>
<keyword evidence="1" id="KW-0479">Metal-binding</keyword>
<protein>
    <submittedName>
        <fullName evidence="4">3925_t:CDS:1</fullName>
    </submittedName>
</protein>
<evidence type="ECO:0000256" key="1">
    <source>
        <dbReference type="PROSITE-ProRule" id="PRU00175"/>
    </source>
</evidence>
<reference evidence="4" key="1">
    <citation type="submission" date="2022-08" db="EMBL/GenBank/DDBJ databases">
        <authorList>
            <person name="Kallberg Y."/>
            <person name="Tangrot J."/>
            <person name="Rosling A."/>
        </authorList>
    </citation>
    <scope>NUCLEOTIDE SEQUENCE</scope>
    <source>
        <strain evidence="4">Wild A</strain>
    </source>
</reference>
<dbReference type="PRINTS" id="PR00348">
    <property type="entry name" value="UBIQUITIN"/>
</dbReference>
<evidence type="ECO:0000313" key="4">
    <source>
        <dbReference type="EMBL" id="CAI2193381.1"/>
    </source>
</evidence>
<feature type="domain" description="RING-type" evidence="3">
    <location>
        <begin position="9"/>
        <end position="47"/>
    </location>
</feature>
<dbReference type="InterPro" id="IPR000626">
    <property type="entry name" value="Ubiquitin-like_dom"/>
</dbReference>
<dbReference type="InterPro" id="IPR050158">
    <property type="entry name" value="Ubiquitin_ubiquitin-like"/>
</dbReference>